<dbReference type="EMBL" id="FR904733">
    <property type="protein sequence ID" value="CDQ70740.1"/>
    <property type="molecule type" value="Genomic_DNA"/>
</dbReference>
<reference evidence="10" key="1">
    <citation type="journal article" date="2014" name="Nat. Commun.">
        <title>The rainbow trout genome provides novel insights into evolution after whole-genome duplication in vertebrates.</title>
        <authorList>
            <person name="Berthelot C."/>
            <person name="Brunet F."/>
            <person name="Chalopin D."/>
            <person name="Juanchich A."/>
            <person name="Bernard M."/>
            <person name="Noel B."/>
            <person name="Bento P."/>
            <person name="Da Silva C."/>
            <person name="Labadie K."/>
            <person name="Alberti A."/>
            <person name="Aury J.M."/>
            <person name="Louis A."/>
            <person name="Dehais P."/>
            <person name="Bardou P."/>
            <person name="Montfort J."/>
            <person name="Klopp C."/>
            <person name="Cabau C."/>
            <person name="Gaspin C."/>
            <person name="Thorgaard G.H."/>
            <person name="Boussaha M."/>
            <person name="Quillet E."/>
            <person name="Guyomard R."/>
            <person name="Galiana D."/>
            <person name="Bobe J."/>
            <person name="Volff J.N."/>
            <person name="Genet C."/>
            <person name="Wincker P."/>
            <person name="Jaillon O."/>
            <person name="Roest Crollius H."/>
            <person name="Guiguen Y."/>
        </authorList>
    </citation>
    <scope>NUCLEOTIDE SEQUENCE [LARGE SCALE GENOMIC DNA]</scope>
</reference>
<dbReference type="STRING" id="8022.A0A060X1M9"/>
<dbReference type="GO" id="GO:0005886">
    <property type="term" value="C:plasma membrane"/>
    <property type="evidence" value="ECO:0007669"/>
    <property type="project" value="UniProtKB-SubCell"/>
</dbReference>
<dbReference type="AlphaFoldDB" id="A0A060X1M9"/>
<keyword evidence="7" id="KW-0539">Nucleus</keyword>
<evidence type="ECO:0000313" key="10">
    <source>
        <dbReference type="EMBL" id="CDQ70740.1"/>
    </source>
</evidence>
<dbReference type="Proteomes" id="UP000193380">
    <property type="component" value="Unassembled WGS sequence"/>
</dbReference>
<evidence type="ECO:0000256" key="3">
    <source>
        <dbReference type="ARBA" id="ARBA00004496"/>
    </source>
</evidence>
<dbReference type="GO" id="GO:0046935">
    <property type="term" value="F:1-phosphatidylinositol-3-kinase regulator activity"/>
    <property type="evidence" value="ECO:0007669"/>
    <property type="project" value="InterPro"/>
</dbReference>
<dbReference type="PaxDb" id="8022-A0A060X1M9"/>
<dbReference type="PANTHER" id="PTHR15593:SF2">
    <property type="entry name" value="PHOSPHOINOSITIDE 3-KINASE REGULATORY SUBUNIT 5"/>
    <property type="match status" value="1"/>
</dbReference>
<reference evidence="10" key="2">
    <citation type="submission" date="2014-03" db="EMBL/GenBank/DDBJ databases">
        <authorList>
            <person name="Genoscope - CEA"/>
        </authorList>
    </citation>
    <scope>NUCLEOTIDE SEQUENCE</scope>
</reference>
<name>A0A060X1M9_ONCMY</name>
<keyword evidence="4" id="KW-1003">Cell membrane</keyword>
<feature type="signal peptide" evidence="9">
    <location>
        <begin position="1"/>
        <end position="22"/>
    </location>
</feature>
<evidence type="ECO:0000256" key="7">
    <source>
        <dbReference type="ARBA" id="ARBA00023242"/>
    </source>
</evidence>
<evidence type="ECO:0000256" key="8">
    <source>
        <dbReference type="ARBA" id="ARBA00040195"/>
    </source>
</evidence>
<evidence type="ECO:0000256" key="5">
    <source>
        <dbReference type="ARBA" id="ARBA00022490"/>
    </source>
</evidence>
<dbReference type="GO" id="GO:0005634">
    <property type="term" value="C:nucleus"/>
    <property type="evidence" value="ECO:0007669"/>
    <property type="project" value="UniProtKB-SubCell"/>
</dbReference>
<evidence type="ECO:0000256" key="6">
    <source>
        <dbReference type="ARBA" id="ARBA00023136"/>
    </source>
</evidence>
<evidence type="ECO:0000256" key="4">
    <source>
        <dbReference type="ARBA" id="ARBA00022475"/>
    </source>
</evidence>
<evidence type="ECO:0000256" key="9">
    <source>
        <dbReference type="SAM" id="SignalP"/>
    </source>
</evidence>
<evidence type="ECO:0000256" key="1">
    <source>
        <dbReference type="ARBA" id="ARBA00004123"/>
    </source>
</evidence>
<proteinExistence type="predicted"/>
<gene>
    <name evidence="10" type="ORF">GSONMT00059076001</name>
</gene>
<keyword evidence="9" id="KW-0732">Signal</keyword>
<dbReference type="Pfam" id="PF10486">
    <property type="entry name" value="PI3K_1B_p101"/>
    <property type="match status" value="1"/>
</dbReference>
<comment type="subcellular location">
    <subcellularLocation>
        <location evidence="2">Cell membrane</location>
        <topology evidence="2">Peripheral membrane protein</topology>
    </subcellularLocation>
    <subcellularLocation>
        <location evidence="3">Cytoplasm</location>
    </subcellularLocation>
    <subcellularLocation>
        <location evidence="1">Nucleus</location>
    </subcellularLocation>
</comment>
<feature type="chain" id="PRO_5001590116" description="Phosphoinositide 3-kinase regulatory subunit 5" evidence="9">
    <location>
        <begin position="23"/>
        <end position="220"/>
    </location>
</feature>
<organism evidence="10 11">
    <name type="scientific">Oncorhynchus mykiss</name>
    <name type="common">Rainbow trout</name>
    <name type="synonym">Salmo gairdneri</name>
    <dbReference type="NCBI Taxonomy" id="8022"/>
    <lineage>
        <taxon>Eukaryota</taxon>
        <taxon>Metazoa</taxon>
        <taxon>Chordata</taxon>
        <taxon>Craniata</taxon>
        <taxon>Vertebrata</taxon>
        <taxon>Euteleostomi</taxon>
        <taxon>Actinopterygii</taxon>
        <taxon>Neopterygii</taxon>
        <taxon>Teleostei</taxon>
        <taxon>Protacanthopterygii</taxon>
        <taxon>Salmoniformes</taxon>
        <taxon>Salmonidae</taxon>
        <taxon>Salmoninae</taxon>
        <taxon>Oncorhynchus</taxon>
    </lineage>
</organism>
<dbReference type="GO" id="GO:0005944">
    <property type="term" value="C:phosphatidylinositol 3-kinase complex, class IB"/>
    <property type="evidence" value="ECO:0007669"/>
    <property type="project" value="InterPro"/>
</dbReference>
<keyword evidence="5" id="KW-0963">Cytoplasm</keyword>
<dbReference type="PANTHER" id="PTHR15593">
    <property type="entry name" value="PHOSPHATIDYLINOSITOL 3-KINASE REGULATORY SUBUNIT"/>
    <property type="match status" value="1"/>
</dbReference>
<evidence type="ECO:0000256" key="2">
    <source>
        <dbReference type="ARBA" id="ARBA00004202"/>
    </source>
</evidence>
<dbReference type="InterPro" id="IPR019522">
    <property type="entry name" value="PIK3R5/6"/>
</dbReference>
<accession>A0A060X1M9</accession>
<dbReference type="GO" id="GO:0007186">
    <property type="term" value="P:G protein-coupled receptor signaling pathway"/>
    <property type="evidence" value="ECO:0007669"/>
    <property type="project" value="TreeGrafter"/>
</dbReference>
<sequence length="220" mass="24143">MSWWSHWLSCSLPLFCRPLTSPLTLGCCRRPVRCSTVSCPGQSPAAAPADTCSPSSSRSSGCQLSGVCHSQRDTSITLIKHAFQAALGTKYPLQILHHALQLVTAVIEALETAASTWDPDTARESPLQRLKGLVERICMPPPDCHTGPGNAHTLTLPLAKCHMYSWDKDNFGNELFPLLLSPYSRHVAAAVHQSIRPHPVSAYSDKMQGRWEPMMLKCDV</sequence>
<dbReference type="GO" id="GO:0005737">
    <property type="term" value="C:cytoplasm"/>
    <property type="evidence" value="ECO:0007669"/>
    <property type="project" value="UniProtKB-SubCell"/>
</dbReference>
<keyword evidence="6" id="KW-0472">Membrane</keyword>
<protein>
    <recommendedName>
        <fullName evidence="8">Phosphoinositide 3-kinase regulatory subunit 5</fullName>
    </recommendedName>
</protein>
<evidence type="ECO:0000313" key="11">
    <source>
        <dbReference type="Proteomes" id="UP000193380"/>
    </source>
</evidence>